<dbReference type="Proteomes" id="UP000580250">
    <property type="component" value="Unassembled WGS sequence"/>
</dbReference>
<evidence type="ECO:0000256" key="1">
    <source>
        <dbReference type="ARBA" id="ARBA00000707"/>
    </source>
</evidence>
<organism evidence="8 9">
    <name type="scientific">Meloidogyne enterolobii</name>
    <name type="common">Root-knot nematode worm</name>
    <name type="synonym">Meloidogyne mayaguensis</name>
    <dbReference type="NCBI Taxonomy" id="390850"/>
    <lineage>
        <taxon>Eukaryota</taxon>
        <taxon>Metazoa</taxon>
        <taxon>Ecdysozoa</taxon>
        <taxon>Nematoda</taxon>
        <taxon>Chromadorea</taxon>
        <taxon>Rhabditida</taxon>
        <taxon>Tylenchina</taxon>
        <taxon>Tylenchomorpha</taxon>
        <taxon>Tylenchoidea</taxon>
        <taxon>Meloidogynidae</taxon>
        <taxon>Meloidogyninae</taxon>
        <taxon>Meloidogyne</taxon>
    </lineage>
</organism>
<dbReference type="PANTHER" id="PTHR13291">
    <property type="entry name" value="JOSEPHIN 1, 2"/>
    <property type="match status" value="1"/>
</dbReference>
<feature type="active site" evidence="6">
    <location>
        <position position="125"/>
    </location>
</feature>
<dbReference type="GO" id="GO:0016579">
    <property type="term" value="P:protein deubiquitination"/>
    <property type="evidence" value="ECO:0007669"/>
    <property type="project" value="InterPro"/>
</dbReference>
<evidence type="ECO:0000256" key="5">
    <source>
        <dbReference type="ARBA" id="ARBA00022801"/>
    </source>
</evidence>
<dbReference type="SMART" id="SM01246">
    <property type="entry name" value="Josephin"/>
    <property type="match status" value="1"/>
</dbReference>
<dbReference type="GO" id="GO:0006508">
    <property type="term" value="P:proteolysis"/>
    <property type="evidence" value="ECO:0007669"/>
    <property type="project" value="UniProtKB-KW"/>
</dbReference>
<feature type="active site" evidence="6">
    <location>
        <position position="140"/>
    </location>
</feature>
<dbReference type="InterPro" id="IPR006155">
    <property type="entry name" value="Josephin"/>
</dbReference>
<dbReference type="PROSITE" id="PS50957">
    <property type="entry name" value="JOSEPHIN"/>
    <property type="match status" value="1"/>
</dbReference>
<evidence type="ECO:0000313" key="8">
    <source>
        <dbReference type="EMBL" id="CAD2140898.1"/>
    </source>
</evidence>
<dbReference type="PANTHER" id="PTHR13291:SF0">
    <property type="entry name" value="JOSEPHIN-LIKE PROTEIN"/>
    <property type="match status" value="1"/>
</dbReference>
<keyword evidence="5 6" id="KW-0378">Hydrolase</keyword>
<feature type="active site" evidence="6">
    <location>
        <position position="26"/>
    </location>
</feature>
<evidence type="ECO:0000313" key="9">
    <source>
        <dbReference type="Proteomes" id="UP000580250"/>
    </source>
</evidence>
<protein>
    <recommendedName>
        <fullName evidence="2">ubiquitinyl hydrolase 1</fullName>
        <ecNumber evidence="2">3.4.19.12</ecNumber>
    </recommendedName>
</protein>
<proteinExistence type="predicted"/>
<dbReference type="AlphaFoldDB" id="A0A6V7U007"/>
<evidence type="ECO:0000256" key="3">
    <source>
        <dbReference type="ARBA" id="ARBA00022670"/>
    </source>
</evidence>
<dbReference type="EMBL" id="CAJEWN010000026">
    <property type="protein sequence ID" value="CAD2140898.1"/>
    <property type="molecule type" value="Genomic_DNA"/>
</dbReference>
<sequence>MKRHDPSCSSSEKQQIYHEKQRKQLCLLHTLNNLFQRREFSQQELDEICERLDDRRCFNPHRSWIGLGNYDANILLIALQSRDFTGRYFDKRLPASRIKHELIYAYIFNIPSPPFTLLPFFKGRHWFAVLSINNIYYNLDSKLDAPTKINGNFNAFIDKLLEAGNELLLVVEPENENNCIINLEEFKDKGE</sequence>
<evidence type="ECO:0000256" key="2">
    <source>
        <dbReference type="ARBA" id="ARBA00012759"/>
    </source>
</evidence>
<gene>
    <name evidence="8" type="ORF">MENT_LOCUS6669</name>
</gene>
<evidence type="ECO:0000256" key="6">
    <source>
        <dbReference type="PROSITE-ProRule" id="PRU00331"/>
    </source>
</evidence>
<feature type="domain" description="Josephin" evidence="7">
    <location>
        <begin position="13"/>
        <end position="186"/>
    </location>
</feature>
<accession>A0A6V7U007</accession>
<keyword evidence="4" id="KW-0833">Ubl conjugation pathway</keyword>
<comment type="caution">
    <text evidence="8">The sequence shown here is derived from an EMBL/GenBank/DDBJ whole genome shotgun (WGS) entry which is preliminary data.</text>
</comment>
<dbReference type="OrthoDB" id="422700at2759"/>
<comment type="catalytic activity">
    <reaction evidence="1">
        <text>Thiol-dependent hydrolysis of ester, thioester, amide, peptide and isopeptide bonds formed by the C-terminal Gly of ubiquitin (a 76-residue protein attached to proteins as an intracellular targeting signal).</text>
        <dbReference type="EC" id="3.4.19.12"/>
    </reaction>
</comment>
<keyword evidence="3" id="KW-0645">Protease</keyword>
<evidence type="ECO:0000256" key="4">
    <source>
        <dbReference type="ARBA" id="ARBA00022786"/>
    </source>
</evidence>
<reference evidence="8 9" key="1">
    <citation type="submission" date="2020-08" db="EMBL/GenBank/DDBJ databases">
        <authorList>
            <person name="Koutsovoulos G."/>
            <person name="Danchin GJ E."/>
        </authorList>
    </citation>
    <scope>NUCLEOTIDE SEQUENCE [LARGE SCALE GENOMIC DNA]</scope>
</reference>
<dbReference type="Gene3D" id="3.90.70.40">
    <property type="match status" value="1"/>
</dbReference>
<dbReference type="EC" id="3.4.19.12" evidence="2"/>
<dbReference type="InterPro" id="IPR040053">
    <property type="entry name" value="JOSD1/2"/>
</dbReference>
<dbReference type="Pfam" id="PF02099">
    <property type="entry name" value="Josephin"/>
    <property type="match status" value="1"/>
</dbReference>
<evidence type="ECO:0000259" key="7">
    <source>
        <dbReference type="PROSITE" id="PS50957"/>
    </source>
</evidence>
<dbReference type="GO" id="GO:0004843">
    <property type="term" value="F:cysteine-type deubiquitinase activity"/>
    <property type="evidence" value="ECO:0007669"/>
    <property type="project" value="UniProtKB-EC"/>
</dbReference>
<name>A0A6V7U007_MELEN</name>